<dbReference type="SUPFAM" id="SSF54862">
    <property type="entry name" value="4Fe-4S ferredoxins"/>
    <property type="match status" value="1"/>
</dbReference>
<feature type="region of interest" description="Disordered" evidence="4">
    <location>
        <begin position="311"/>
        <end position="331"/>
    </location>
</feature>
<comment type="caution">
    <text evidence="6">The sequence shown here is derived from an EMBL/GenBank/DDBJ whole genome shotgun (WGS) entry which is preliminary data.</text>
</comment>
<dbReference type="PANTHER" id="PTHR11615">
    <property type="entry name" value="NITRATE, FORMATE, IRON DEHYDROGENASE"/>
    <property type="match status" value="1"/>
</dbReference>
<dbReference type="Pfam" id="PF02906">
    <property type="entry name" value="Fe_hyd_lg_C"/>
    <property type="match status" value="1"/>
</dbReference>
<dbReference type="InterPro" id="IPR017896">
    <property type="entry name" value="4Fe4S_Fe-S-bd"/>
</dbReference>
<keyword evidence="2" id="KW-0408">Iron</keyword>
<dbReference type="InterPro" id="IPR017900">
    <property type="entry name" value="4Fe4S_Fe_S_CS"/>
</dbReference>
<protein>
    <submittedName>
        <fullName evidence="6">4Fe-4S binding protein</fullName>
    </submittedName>
</protein>
<reference evidence="6" key="1">
    <citation type="submission" date="2020-10" db="EMBL/GenBank/DDBJ databases">
        <authorList>
            <person name="Gilroy R."/>
        </authorList>
    </citation>
    <scope>NUCLEOTIDE SEQUENCE</scope>
    <source>
        <strain evidence="6">ChiSjej5B23-6657</strain>
    </source>
</reference>
<keyword evidence="3" id="KW-0411">Iron-sulfur</keyword>
<evidence type="ECO:0000259" key="5">
    <source>
        <dbReference type="PROSITE" id="PS51379"/>
    </source>
</evidence>
<evidence type="ECO:0000256" key="1">
    <source>
        <dbReference type="ARBA" id="ARBA00022723"/>
    </source>
</evidence>
<dbReference type="PROSITE" id="PS51379">
    <property type="entry name" value="4FE4S_FER_2"/>
    <property type="match status" value="1"/>
</dbReference>
<accession>A0A9D1E862</accession>
<proteinExistence type="predicted"/>
<dbReference type="AlphaFoldDB" id="A0A9D1E862"/>
<dbReference type="GO" id="GO:0046872">
    <property type="term" value="F:metal ion binding"/>
    <property type="evidence" value="ECO:0007669"/>
    <property type="project" value="UniProtKB-KW"/>
</dbReference>
<evidence type="ECO:0000256" key="4">
    <source>
        <dbReference type="SAM" id="MobiDB-lite"/>
    </source>
</evidence>
<sequence length="428" mass="47496">MKKKSFDELYRDILRQKISLREPLPPEYDPSQLDCLLHPERYAPVIRTGDCGCSGSYERACENSCVFDAIVEDGNQSLRIDPDKCVGCEACIAACENHNLTASRDVLPAMRAVRQKQGQAYALVAPAFFGQFGEDVTPGKLRSAFLALGFSGMVEVALFADILTMKEALEFDRHINSREDFQLTSCCCPVWIAMIRRVYRELIPHVPGAVSPMIAAGRVVKRLHPDAVTVFVGPCMAKKSEARETDIADAVDYVLTFEEMADIFAAADIRPQELPEKKKEHASRAGRIYAHTGGVSEAVAETVRQLRMEDSGQVKAEQVTSGQEKARQVTSRQADGVPACRELLEKIQRGGLEANFFEGMGCVGGCVGGPKAILPREEGRKNVERYGDAASYRTPLENPFVMKLMERLGFETVEELLEDEELFVRNFD</sequence>
<dbReference type="InterPro" id="IPR009016">
    <property type="entry name" value="Fe_hydrogenase"/>
</dbReference>
<feature type="compositionally biased region" description="Polar residues" evidence="4">
    <location>
        <begin position="318"/>
        <end position="331"/>
    </location>
</feature>
<dbReference type="SUPFAM" id="SSF53920">
    <property type="entry name" value="Fe-only hydrogenase"/>
    <property type="match status" value="1"/>
</dbReference>
<feature type="domain" description="4Fe-4S ferredoxin-type" evidence="5">
    <location>
        <begin position="76"/>
        <end position="105"/>
    </location>
</feature>
<gene>
    <name evidence="6" type="ORF">IAA55_00740</name>
</gene>
<dbReference type="Gene3D" id="3.40.50.1780">
    <property type="match status" value="1"/>
</dbReference>
<dbReference type="Pfam" id="PF00037">
    <property type="entry name" value="Fer4"/>
    <property type="match status" value="1"/>
</dbReference>
<dbReference type="InterPro" id="IPR004108">
    <property type="entry name" value="Fe_hydrogenase_lsu_C"/>
</dbReference>
<dbReference type="Gene3D" id="3.40.950.10">
    <property type="entry name" value="Fe-only Hydrogenase (Larger Subunit), Chain L, domain 3"/>
    <property type="match status" value="1"/>
</dbReference>
<organism evidence="6 7">
    <name type="scientific">Candidatus Pullilachnospira gallistercoris</name>
    <dbReference type="NCBI Taxonomy" id="2840911"/>
    <lineage>
        <taxon>Bacteria</taxon>
        <taxon>Bacillati</taxon>
        <taxon>Bacillota</taxon>
        <taxon>Clostridia</taxon>
        <taxon>Lachnospirales</taxon>
        <taxon>Lachnospiraceae</taxon>
        <taxon>Lachnospiraceae incertae sedis</taxon>
        <taxon>Candidatus Pullilachnospira</taxon>
    </lineage>
</organism>
<dbReference type="InterPro" id="IPR050340">
    <property type="entry name" value="Cytosolic_Fe-S_CAF"/>
</dbReference>
<reference evidence="6" key="2">
    <citation type="journal article" date="2021" name="PeerJ">
        <title>Extensive microbial diversity within the chicken gut microbiome revealed by metagenomics and culture.</title>
        <authorList>
            <person name="Gilroy R."/>
            <person name="Ravi A."/>
            <person name="Getino M."/>
            <person name="Pursley I."/>
            <person name="Horton D.L."/>
            <person name="Alikhan N.F."/>
            <person name="Baker D."/>
            <person name="Gharbi K."/>
            <person name="Hall N."/>
            <person name="Watson M."/>
            <person name="Adriaenssens E.M."/>
            <person name="Foster-Nyarko E."/>
            <person name="Jarju S."/>
            <person name="Secka A."/>
            <person name="Antonio M."/>
            <person name="Oren A."/>
            <person name="Chaudhuri R.R."/>
            <person name="La Ragione R."/>
            <person name="Hildebrand F."/>
            <person name="Pallen M.J."/>
        </authorList>
    </citation>
    <scope>NUCLEOTIDE SEQUENCE</scope>
    <source>
        <strain evidence="6">ChiSjej5B23-6657</strain>
    </source>
</reference>
<evidence type="ECO:0000313" key="7">
    <source>
        <dbReference type="Proteomes" id="UP000823912"/>
    </source>
</evidence>
<dbReference type="GO" id="GO:0051536">
    <property type="term" value="F:iron-sulfur cluster binding"/>
    <property type="evidence" value="ECO:0007669"/>
    <property type="project" value="UniProtKB-KW"/>
</dbReference>
<evidence type="ECO:0000256" key="2">
    <source>
        <dbReference type="ARBA" id="ARBA00023004"/>
    </source>
</evidence>
<evidence type="ECO:0000256" key="3">
    <source>
        <dbReference type="ARBA" id="ARBA00023014"/>
    </source>
</evidence>
<evidence type="ECO:0000313" key="6">
    <source>
        <dbReference type="EMBL" id="HIR69791.1"/>
    </source>
</evidence>
<dbReference type="EMBL" id="DVHM01000009">
    <property type="protein sequence ID" value="HIR69791.1"/>
    <property type="molecule type" value="Genomic_DNA"/>
</dbReference>
<dbReference type="Gene3D" id="3.30.70.20">
    <property type="match status" value="1"/>
</dbReference>
<name>A0A9D1E862_9FIRM</name>
<dbReference type="Proteomes" id="UP000823912">
    <property type="component" value="Unassembled WGS sequence"/>
</dbReference>
<keyword evidence="1" id="KW-0479">Metal-binding</keyword>
<dbReference type="PROSITE" id="PS00198">
    <property type="entry name" value="4FE4S_FER_1"/>
    <property type="match status" value="1"/>
</dbReference>